<sequence length="220" mass="22860">MPNTLVVGIFSLFSHNAVKTSPTRAVLLIVPDDNSGSDNHHWGVIMKVRNMVQGGAALAVASLLASLVAAPNAYASGKAPISGARIGQVNESKVVASVEPMVASTVVSVSPVGANGMSVLTLANGVRLNAPAPIADAARQQLLRHVSIRPADTVSGSCGSSYIYIAPNGNHSGVVVDTGYDVDPSVIGTVLFNYWDTSGANVTYSRPWGNQWSEIFPGYD</sequence>
<reference evidence="2" key="1">
    <citation type="submission" date="2016-11" db="EMBL/GenBank/DDBJ databases">
        <authorList>
            <person name="Varghese N."/>
            <person name="Submissions S."/>
        </authorList>
    </citation>
    <scope>NUCLEOTIDE SEQUENCE [LARGE SCALE GENOMIC DNA]</scope>
    <source>
        <strain evidence="2">DSM 19514</strain>
    </source>
</reference>
<gene>
    <name evidence="1" type="ORF">SAMN02745225_02338</name>
</gene>
<proteinExistence type="predicted"/>
<organism evidence="1 2">
    <name type="scientific">Ferrithrix thermotolerans DSM 19514</name>
    <dbReference type="NCBI Taxonomy" id="1121881"/>
    <lineage>
        <taxon>Bacteria</taxon>
        <taxon>Bacillati</taxon>
        <taxon>Actinomycetota</taxon>
        <taxon>Acidimicrobiia</taxon>
        <taxon>Acidimicrobiales</taxon>
        <taxon>Acidimicrobiaceae</taxon>
        <taxon>Ferrithrix</taxon>
    </lineage>
</organism>
<dbReference type="Proteomes" id="UP000184295">
    <property type="component" value="Unassembled WGS sequence"/>
</dbReference>
<dbReference type="AlphaFoldDB" id="A0A1M4YH94"/>
<dbReference type="EMBL" id="FQUL01000070">
    <property type="protein sequence ID" value="SHF05080.1"/>
    <property type="molecule type" value="Genomic_DNA"/>
</dbReference>
<protein>
    <submittedName>
        <fullName evidence="1">Uncharacterized protein</fullName>
    </submittedName>
</protein>
<evidence type="ECO:0000313" key="2">
    <source>
        <dbReference type="Proteomes" id="UP000184295"/>
    </source>
</evidence>
<accession>A0A1M4YH94</accession>
<keyword evidence="2" id="KW-1185">Reference proteome</keyword>
<evidence type="ECO:0000313" key="1">
    <source>
        <dbReference type="EMBL" id="SHF05080.1"/>
    </source>
</evidence>
<name>A0A1M4YH94_9ACTN</name>